<dbReference type="GO" id="GO:0005737">
    <property type="term" value="C:cytoplasm"/>
    <property type="evidence" value="ECO:0007669"/>
    <property type="project" value="TreeGrafter"/>
</dbReference>
<keyword evidence="3 6" id="KW-0106">Calcium</keyword>
<dbReference type="InParanoid" id="A0A024G778"/>
<name>A0A024G778_9STRA</name>
<comment type="similarity">
    <text evidence="1 6">Belongs to the annexin family.</text>
</comment>
<dbReference type="SMART" id="SM00335">
    <property type="entry name" value="ANX"/>
    <property type="match status" value="4"/>
</dbReference>
<dbReference type="OrthoDB" id="37886at2759"/>
<dbReference type="InterPro" id="IPR018252">
    <property type="entry name" value="Annexin_repeat_CS"/>
</dbReference>
<comment type="caution">
    <text evidence="8">The sequence shown here is derived from an EMBL/GenBank/DDBJ whole genome shotgun (WGS) entry which is preliminary data.</text>
</comment>
<dbReference type="Proteomes" id="UP000053237">
    <property type="component" value="Unassembled WGS sequence"/>
</dbReference>
<evidence type="ECO:0000256" key="2">
    <source>
        <dbReference type="ARBA" id="ARBA00022737"/>
    </source>
</evidence>
<dbReference type="GO" id="GO:0005509">
    <property type="term" value="F:calcium ion binding"/>
    <property type="evidence" value="ECO:0007669"/>
    <property type="project" value="InterPro"/>
</dbReference>
<feature type="compositionally biased region" description="Low complexity" evidence="7">
    <location>
        <begin position="394"/>
        <end position="406"/>
    </location>
</feature>
<accession>A0A024G778</accession>
<gene>
    <name evidence="8" type="ORF">BN9_032980</name>
</gene>
<reference evidence="8 9" key="1">
    <citation type="submission" date="2012-05" db="EMBL/GenBank/DDBJ databases">
        <title>Recombination and specialization in a pathogen metapopulation.</title>
        <authorList>
            <person name="Gardiner A."/>
            <person name="Kemen E."/>
            <person name="Schultz-Larsen T."/>
            <person name="MacLean D."/>
            <person name="Van Oosterhout C."/>
            <person name="Jones J.D.G."/>
        </authorList>
    </citation>
    <scope>NUCLEOTIDE SEQUENCE [LARGE SCALE GENOMIC DNA]</scope>
    <source>
        <strain evidence="8 9">Ac Nc2</strain>
    </source>
</reference>
<feature type="compositionally biased region" description="Pro residues" evidence="7">
    <location>
        <begin position="407"/>
        <end position="423"/>
    </location>
</feature>
<keyword evidence="9" id="KW-1185">Reference proteome</keyword>
<dbReference type="GO" id="GO:0005544">
    <property type="term" value="F:calcium-dependent phospholipid binding"/>
    <property type="evidence" value="ECO:0007669"/>
    <property type="project" value="UniProtKB-KW"/>
</dbReference>
<feature type="compositionally biased region" description="Low complexity" evidence="7">
    <location>
        <begin position="439"/>
        <end position="449"/>
    </location>
</feature>
<sequence length="449" mass="51275">MPQLTLYPPSAHVVFHGGNLIFSHEVEKAVHDIHAACRGIGTDEQLLTKALGNKSPETRNLIAVRYHQLHHKTLESLVKGEASGSYGKLLRMIATPLQETEARLLLDATKGSGTNETLCIQILAGRTNEEMQILRNTFFNKTGKDLSVVMNSEITGDFRKIVMAILQAPQISYDPQIHHLQRAEMDANELYKAGQGRLGTNEEKFIRVLVESPPQHLKLIDDVYYQKHHNSIVKAVEKEFSGDAKMCLLCMVQLALDPFPTIAKMFEGAMKGFGTDELILSTALVRYQKYLPYVQTAYKQIYGKELRHRIKGETSGDYENLLLTILDAPQDPEYTGSSASQPGGCYQQPPPQYPPQQYPPQQYPPQQFPPQQFPPQQYSPQQYPPQQYPPQQYPPQQEANFQQYPPQQYPPQQYPPQQYPPQQYPSQQYPPQQYPPQQYPFQQYPPQQY</sequence>
<evidence type="ECO:0000256" key="3">
    <source>
        <dbReference type="ARBA" id="ARBA00022837"/>
    </source>
</evidence>
<dbReference type="PROSITE" id="PS51897">
    <property type="entry name" value="ANNEXIN_2"/>
    <property type="match status" value="4"/>
</dbReference>
<evidence type="ECO:0000256" key="7">
    <source>
        <dbReference type="SAM" id="MobiDB-lite"/>
    </source>
</evidence>
<dbReference type="EMBL" id="CAIX01000035">
    <property type="protein sequence ID" value="CCI42514.1"/>
    <property type="molecule type" value="Genomic_DNA"/>
</dbReference>
<dbReference type="GO" id="GO:0001786">
    <property type="term" value="F:phosphatidylserine binding"/>
    <property type="evidence" value="ECO:0007669"/>
    <property type="project" value="TreeGrafter"/>
</dbReference>
<evidence type="ECO:0000256" key="1">
    <source>
        <dbReference type="ARBA" id="ARBA00007831"/>
    </source>
</evidence>
<keyword evidence="2 6" id="KW-0677">Repeat</keyword>
<evidence type="ECO:0000256" key="5">
    <source>
        <dbReference type="ARBA" id="ARBA00023302"/>
    </source>
</evidence>
<dbReference type="PROSITE" id="PS00223">
    <property type="entry name" value="ANNEXIN_1"/>
    <property type="match status" value="1"/>
</dbReference>
<dbReference type="STRING" id="65357.A0A024G778"/>
<dbReference type="AlphaFoldDB" id="A0A024G778"/>
<feature type="region of interest" description="Disordered" evidence="7">
    <location>
        <begin position="331"/>
        <end position="449"/>
    </location>
</feature>
<keyword evidence="5 6" id="KW-0111">Calcium/phospholipid-binding</keyword>
<dbReference type="GO" id="GO:0005886">
    <property type="term" value="C:plasma membrane"/>
    <property type="evidence" value="ECO:0007669"/>
    <property type="project" value="TreeGrafter"/>
</dbReference>
<evidence type="ECO:0000256" key="6">
    <source>
        <dbReference type="RuleBase" id="RU003540"/>
    </source>
</evidence>
<dbReference type="InterPro" id="IPR037104">
    <property type="entry name" value="Annexin_sf"/>
</dbReference>
<evidence type="ECO:0000256" key="4">
    <source>
        <dbReference type="ARBA" id="ARBA00023216"/>
    </source>
</evidence>
<evidence type="ECO:0000313" key="9">
    <source>
        <dbReference type="Proteomes" id="UP000053237"/>
    </source>
</evidence>
<dbReference type="InterPro" id="IPR001464">
    <property type="entry name" value="Annexin"/>
</dbReference>
<organism evidence="8 9">
    <name type="scientific">Albugo candida</name>
    <dbReference type="NCBI Taxonomy" id="65357"/>
    <lineage>
        <taxon>Eukaryota</taxon>
        <taxon>Sar</taxon>
        <taxon>Stramenopiles</taxon>
        <taxon>Oomycota</taxon>
        <taxon>Peronosporomycetes</taxon>
        <taxon>Albuginales</taxon>
        <taxon>Albuginaceae</taxon>
        <taxon>Albugo</taxon>
    </lineage>
</organism>
<dbReference type="FunFam" id="1.10.220.10:FF:000002">
    <property type="entry name" value="Annexin"/>
    <property type="match status" value="1"/>
</dbReference>
<dbReference type="PANTHER" id="PTHR10502:SF102">
    <property type="entry name" value="ANNEXIN B11"/>
    <property type="match status" value="1"/>
</dbReference>
<dbReference type="Gene3D" id="1.10.220.10">
    <property type="entry name" value="Annexin"/>
    <property type="match status" value="4"/>
</dbReference>
<dbReference type="PRINTS" id="PR00196">
    <property type="entry name" value="ANNEXIN"/>
</dbReference>
<dbReference type="SUPFAM" id="SSF47874">
    <property type="entry name" value="Annexin"/>
    <property type="match status" value="1"/>
</dbReference>
<proteinExistence type="inferred from homology"/>
<keyword evidence="4 6" id="KW-0041">Annexin</keyword>
<dbReference type="Pfam" id="PF00191">
    <property type="entry name" value="Annexin"/>
    <property type="match status" value="4"/>
</dbReference>
<feature type="compositionally biased region" description="Pro residues" evidence="7">
    <location>
        <begin position="348"/>
        <end position="373"/>
    </location>
</feature>
<protein>
    <recommendedName>
        <fullName evidence="6">Annexin</fullName>
    </recommendedName>
</protein>
<dbReference type="PANTHER" id="PTHR10502">
    <property type="entry name" value="ANNEXIN"/>
    <property type="match status" value="1"/>
</dbReference>
<dbReference type="InterPro" id="IPR018502">
    <property type="entry name" value="Annexin_repeat"/>
</dbReference>
<feature type="compositionally biased region" description="Pro residues" evidence="7">
    <location>
        <begin position="382"/>
        <end position="393"/>
    </location>
</feature>
<evidence type="ECO:0000313" key="8">
    <source>
        <dbReference type="EMBL" id="CCI42514.1"/>
    </source>
</evidence>
<comment type="domain">
    <text evidence="6">A pair of annexin repeats may form one binding site for calcium and phospholipid.</text>
</comment>